<reference evidence="4 5" key="1">
    <citation type="journal article" date="2017" name="Curr. Biol.">
        <title>Genome architecture and evolution of a unichromosomal asexual nematode.</title>
        <authorList>
            <person name="Fradin H."/>
            <person name="Zegar C."/>
            <person name="Gutwein M."/>
            <person name="Lucas J."/>
            <person name="Kovtun M."/>
            <person name="Corcoran D."/>
            <person name="Baugh L.R."/>
            <person name="Kiontke K."/>
            <person name="Gunsalus K."/>
            <person name="Fitch D.H."/>
            <person name="Piano F."/>
        </authorList>
    </citation>
    <scope>NUCLEOTIDE SEQUENCE [LARGE SCALE GENOMIC DNA]</scope>
    <source>
        <strain evidence="4">PF1309</strain>
    </source>
</reference>
<feature type="domain" description="CRIB" evidence="2">
    <location>
        <begin position="284"/>
        <end position="297"/>
    </location>
</feature>
<dbReference type="OrthoDB" id="5847350at2759"/>
<dbReference type="InterPro" id="IPR000697">
    <property type="entry name" value="WH1/EVH1_dom"/>
</dbReference>
<dbReference type="EMBL" id="LIAE01010657">
    <property type="protein sequence ID" value="PAV57152.1"/>
    <property type="molecule type" value="Genomic_DNA"/>
</dbReference>
<feature type="compositionally biased region" description="Polar residues" evidence="1">
    <location>
        <begin position="602"/>
        <end position="611"/>
    </location>
</feature>
<feature type="domain" description="WH1" evidence="3">
    <location>
        <begin position="82"/>
        <end position="197"/>
    </location>
</feature>
<feature type="compositionally biased region" description="Basic residues" evidence="1">
    <location>
        <begin position="269"/>
        <end position="279"/>
    </location>
</feature>
<dbReference type="AlphaFoldDB" id="A0A2A2J6P1"/>
<evidence type="ECO:0000313" key="4">
    <source>
        <dbReference type="EMBL" id="PAV57152.1"/>
    </source>
</evidence>
<dbReference type="Gene3D" id="3.90.810.10">
    <property type="entry name" value="CRIB domain"/>
    <property type="match status" value="1"/>
</dbReference>
<dbReference type="InterPro" id="IPR000095">
    <property type="entry name" value="CRIB_dom"/>
</dbReference>
<feature type="compositionally biased region" description="Polar residues" evidence="1">
    <location>
        <begin position="44"/>
        <end position="53"/>
    </location>
</feature>
<evidence type="ECO:0000259" key="2">
    <source>
        <dbReference type="PROSITE" id="PS50108"/>
    </source>
</evidence>
<dbReference type="InterPro" id="IPR036936">
    <property type="entry name" value="CRIB_dom_sf"/>
</dbReference>
<feature type="region of interest" description="Disordered" evidence="1">
    <location>
        <begin position="201"/>
        <end position="286"/>
    </location>
</feature>
<feature type="compositionally biased region" description="Pro residues" evidence="1">
    <location>
        <begin position="431"/>
        <end position="443"/>
    </location>
</feature>
<sequence>MSLLSVSSPCYSIHDALRLASKDPLFFYVDNKDAKQNDVHTKKPSTNNNNEGNKQIGPDNMRPSNSISALLETDEINAIKDYLNANTIILTSGISQLLREEHGQWAVVHSGLIGLVKDYNRQCYELQLLVPTTSSAAQSETVKVLWRSKIPDEFNCARPHSNLMTFEIEGDVYGLNFYKADEARDFVGKIFEIRKTKEKRLSRIGSTPKRPAPPAPTVQHKDPSSPVSSMPTDAGGVIHDSVALPQKKDSKTGGFFHNLKSKLGDRSGKKEKKQKKKKITAADISKPSNFQHVDHLGINSLDDEGKELYDVLKAKLNVTEGNVAEESVLVDAVMNRRHELRNSIMVKKERDQNGGLKVSTAMDTDHEYLIAKRGTPRDIKNADAAAKKGEPTSERAATPAPSTFGKSDPLRPDWDSPSVSPPLSSSSPPTRRSPPPASPPAPKPALQVHDDSDLHHSDAEQAPPPLPTRGESRHPGGIVRKNTPSGFDMKMRDRDNYPRLPAHHHKAERAASPPPVSHQITPPMTPGSSPIPPPPPAPPPDIFTKPQTLSPTSISSAASLSPPTTHNANKSLPSVSDGRKSLLTDIQNVDKSRLLKPVDNASRLSDNSVKSPQDGGILQSLQAELEKIRAVMESDSEEDEEGKDLRKFEIYEYFQKVKPTKNGIRWTSKIYFTIVALSLKL</sequence>
<dbReference type="PROSITE" id="PS50108">
    <property type="entry name" value="CRIB"/>
    <property type="match status" value="1"/>
</dbReference>
<feature type="region of interest" description="Disordered" evidence="1">
    <location>
        <begin position="597"/>
        <end position="616"/>
    </location>
</feature>
<dbReference type="STRING" id="2018661.A0A2A2J6P1"/>
<feature type="compositionally biased region" description="Low complexity" evidence="1">
    <location>
        <begin position="416"/>
        <end position="430"/>
    </location>
</feature>
<dbReference type="Proteomes" id="UP000218231">
    <property type="component" value="Unassembled WGS sequence"/>
</dbReference>
<feature type="region of interest" description="Disordered" evidence="1">
    <location>
        <begin position="371"/>
        <end position="590"/>
    </location>
</feature>
<organism evidence="4 5">
    <name type="scientific">Diploscapter pachys</name>
    <dbReference type="NCBI Taxonomy" id="2018661"/>
    <lineage>
        <taxon>Eukaryota</taxon>
        <taxon>Metazoa</taxon>
        <taxon>Ecdysozoa</taxon>
        <taxon>Nematoda</taxon>
        <taxon>Chromadorea</taxon>
        <taxon>Rhabditida</taxon>
        <taxon>Rhabditina</taxon>
        <taxon>Rhabditomorpha</taxon>
        <taxon>Rhabditoidea</taxon>
        <taxon>Rhabditidae</taxon>
        <taxon>Diploscapter</taxon>
    </lineage>
</organism>
<dbReference type="Gene3D" id="2.30.29.30">
    <property type="entry name" value="Pleckstrin-homology domain (PH domain)/Phosphotyrosine-binding domain (PTB)"/>
    <property type="match status" value="1"/>
</dbReference>
<comment type="caution">
    <text evidence="4">The sequence shown here is derived from an EMBL/GenBank/DDBJ whole genome shotgun (WGS) entry which is preliminary data.</text>
</comment>
<dbReference type="SUPFAM" id="SSF50729">
    <property type="entry name" value="PH domain-like"/>
    <property type="match status" value="1"/>
</dbReference>
<feature type="compositionally biased region" description="Basic and acidic residues" evidence="1">
    <location>
        <begin position="371"/>
        <end position="393"/>
    </location>
</feature>
<evidence type="ECO:0008006" key="6">
    <source>
        <dbReference type="Google" id="ProtNLM"/>
    </source>
</evidence>
<proteinExistence type="predicted"/>
<evidence type="ECO:0000256" key="1">
    <source>
        <dbReference type="SAM" id="MobiDB-lite"/>
    </source>
</evidence>
<dbReference type="InterPro" id="IPR011993">
    <property type="entry name" value="PH-like_dom_sf"/>
</dbReference>
<dbReference type="Pfam" id="PF00568">
    <property type="entry name" value="WH1"/>
    <property type="match status" value="1"/>
</dbReference>
<accession>A0A2A2J6P1</accession>
<feature type="compositionally biased region" description="Pro residues" evidence="1">
    <location>
        <begin position="523"/>
        <end position="541"/>
    </location>
</feature>
<feature type="region of interest" description="Disordered" evidence="1">
    <location>
        <begin position="37"/>
        <end position="64"/>
    </location>
</feature>
<dbReference type="PROSITE" id="PS50229">
    <property type="entry name" value="WH1"/>
    <property type="match status" value="1"/>
</dbReference>
<feature type="compositionally biased region" description="Basic and acidic residues" evidence="1">
    <location>
        <begin position="577"/>
        <end position="590"/>
    </location>
</feature>
<evidence type="ECO:0000313" key="5">
    <source>
        <dbReference type="Proteomes" id="UP000218231"/>
    </source>
</evidence>
<protein>
    <recommendedName>
        <fullName evidence="6">WH1 domain-containing protein</fullName>
    </recommendedName>
</protein>
<name>A0A2A2J6P1_9BILA</name>
<feature type="compositionally biased region" description="Basic and acidic residues" evidence="1">
    <location>
        <begin position="448"/>
        <end position="459"/>
    </location>
</feature>
<keyword evidence="5" id="KW-1185">Reference proteome</keyword>
<feature type="compositionally biased region" description="Low complexity" evidence="1">
    <location>
        <begin position="548"/>
        <end position="565"/>
    </location>
</feature>
<dbReference type="SMART" id="SM00461">
    <property type="entry name" value="WH1"/>
    <property type="match status" value="1"/>
</dbReference>
<gene>
    <name evidence="4" type="ORF">WR25_26169</name>
</gene>
<evidence type="ECO:0000259" key="3">
    <source>
        <dbReference type="PROSITE" id="PS50229"/>
    </source>
</evidence>